<keyword evidence="3" id="KW-0804">Transcription</keyword>
<dbReference type="Pfam" id="PF13377">
    <property type="entry name" value="Peripla_BP_3"/>
    <property type="match status" value="1"/>
</dbReference>
<comment type="caution">
    <text evidence="5">The sequence shown here is derived from an EMBL/GenBank/DDBJ whole genome shotgun (WGS) entry which is preliminary data.</text>
</comment>
<evidence type="ECO:0000256" key="3">
    <source>
        <dbReference type="ARBA" id="ARBA00023163"/>
    </source>
</evidence>
<protein>
    <submittedName>
        <fullName evidence="5">LacI family transcriptional regulator</fullName>
    </submittedName>
</protein>
<evidence type="ECO:0000313" key="5">
    <source>
        <dbReference type="EMBL" id="MBB6097243.1"/>
    </source>
</evidence>
<dbReference type="Gene3D" id="1.10.260.40">
    <property type="entry name" value="lambda repressor-like DNA-binding domains"/>
    <property type="match status" value="1"/>
</dbReference>
<dbReference type="GO" id="GO:0000976">
    <property type="term" value="F:transcription cis-regulatory region binding"/>
    <property type="evidence" value="ECO:0007669"/>
    <property type="project" value="TreeGrafter"/>
</dbReference>
<dbReference type="InterPro" id="IPR000843">
    <property type="entry name" value="HTH_LacI"/>
</dbReference>
<dbReference type="Gene3D" id="3.40.50.2300">
    <property type="match status" value="2"/>
</dbReference>
<dbReference type="SUPFAM" id="SSF53822">
    <property type="entry name" value="Periplasmic binding protein-like I"/>
    <property type="match status" value="1"/>
</dbReference>
<dbReference type="RefSeq" id="WP_183984469.1">
    <property type="nucleotide sequence ID" value="NZ_JACHHG010000002.1"/>
</dbReference>
<name>A0A841HWL2_9DEIO</name>
<proteinExistence type="predicted"/>
<dbReference type="Proteomes" id="UP000569951">
    <property type="component" value="Unassembled WGS sequence"/>
</dbReference>
<dbReference type="EMBL" id="JACHHG010000002">
    <property type="protein sequence ID" value="MBB6097243.1"/>
    <property type="molecule type" value="Genomic_DNA"/>
</dbReference>
<dbReference type="InterPro" id="IPR046335">
    <property type="entry name" value="LacI/GalR-like_sensor"/>
</dbReference>
<dbReference type="SMART" id="SM00354">
    <property type="entry name" value="HTH_LACI"/>
    <property type="match status" value="1"/>
</dbReference>
<dbReference type="PANTHER" id="PTHR30146:SF120">
    <property type="entry name" value="ALANINE RACEMASE"/>
    <property type="match status" value="1"/>
</dbReference>
<feature type="domain" description="HTH lacI-type" evidence="4">
    <location>
        <begin position="4"/>
        <end position="58"/>
    </location>
</feature>
<organism evidence="5 6">
    <name type="scientific">Deinobacterium chartae</name>
    <dbReference type="NCBI Taxonomy" id="521158"/>
    <lineage>
        <taxon>Bacteria</taxon>
        <taxon>Thermotogati</taxon>
        <taxon>Deinococcota</taxon>
        <taxon>Deinococci</taxon>
        <taxon>Deinococcales</taxon>
        <taxon>Deinococcaceae</taxon>
        <taxon>Deinobacterium</taxon>
    </lineage>
</organism>
<keyword evidence="1" id="KW-0805">Transcription regulation</keyword>
<dbReference type="SUPFAM" id="SSF47413">
    <property type="entry name" value="lambda repressor-like DNA-binding domains"/>
    <property type="match status" value="1"/>
</dbReference>
<dbReference type="CDD" id="cd01392">
    <property type="entry name" value="HTH_LacI"/>
    <property type="match status" value="1"/>
</dbReference>
<keyword evidence="2" id="KW-0238">DNA-binding</keyword>
<dbReference type="InterPro" id="IPR010982">
    <property type="entry name" value="Lambda_DNA-bd_dom_sf"/>
</dbReference>
<evidence type="ECO:0000313" key="6">
    <source>
        <dbReference type="Proteomes" id="UP000569951"/>
    </source>
</evidence>
<gene>
    <name evidence="5" type="ORF">HNR42_000657</name>
</gene>
<sequence>MTKTTIQDVAQLARVGVGTVSRVLNNHPSVRAATRQRVLEAIETLGYVPNPHARRIAGGRSYTVSVLLPMVSAEFYIRLLTAVEETLAAQRFDTAIFPLMGRARLERYLESHTLPYQADGVMMITYDLASLFQEGKLPTSQPVVLIDARSDQYDCAFVDNYRGGRIAGNYVAGFEGEVYVLSLEDDPEALFVSQVFVDRMRGFREGLAERGGRIERDYLCALHHQGGVQAARQLLDRATFPCTVFAAADLLAVPLMDEVTRRGLRVGQDVRVVGYDNQPWARDLGLTTVHQPVEEMGERGAAMLLERLAGFDGPARQVCFEPFLIERASSRPELSKPAADPLVRSVVAKLPS</sequence>
<dbReference type="PROSITE" id="PS50932">
    <property type="entry name" value="HTH_LACI_2"/>
    <property type="match status" value="1"/>
</dbReference>
<reference evidence="5 6" key="1">
    <citation type="submission" date="2020-08" db="EMBL/GenBank/DDBJ databases">
        <title>Genomic Encyclopedia of Type Strains, Phase IV (KMG-IV): sequencing the most valuable type-strain genomes for metagenomic binning, comparative biology and taxonomic classification.</title>
        <authorList>
            <person name="Goeker M."/>
        </authorList>
    </citation>
    <scope>NUCLEOTIDE SEQUENCE [LARGE SCALE GENOMIC DNA]</scope>
    <source>
        <strain evidence="5 6">DSM 21458</strain>
    </source>
</reference>
<dbReference type="PROSITE" id="PS00356">
    <property type="entry name" value="HTH_LACI_1"/>
    <property type="match status" value="1"/>
</dbReference>
<accession>A0A841HWL2</accession>
<dbReference type="InterPro" id="IPR028082">
    <property type="entry name" value="Peripla_BP_I"/>
</dbReference>
<evidence type="ECO:0000256" key="1">
    <source>
        <dbReference type="ARBA" id="ARBA00023015"/>
    </source>
</evidence>
<keyword evidence="6" id="KW-1185">Reference proteome</keyword>
<dbReference type="PANTHER" id="PTHR30146">
    <property type="entry name" value="LACI-RELATED TRANSCRIPTIONAL REPRESSOR"/>
    <property type="match status" value="1"/>
</dbReference>
<evidence type="ECO:0000256" key="2">
    <source>
        <dbReference type="ARBA" id="ARBA00023125"/>
    </source>
</evidence>
<evidence type="ECO:0000259" key="4">
    <source>
        <dbReference type="PROSITE" id="PS50932"/>
    </source>
</evidence>
<dbReference type="GO" id="GO:0003700">
    <property type="term" value="F:DNA-binding transcription factor activity"/>
    <property type="evidence" value="ECO:0007669"/>
    <property type="project" value="TreeGrafter"/>
</dbReference>
<dbReference type="AlphaFoldDB" id="A0A841HWL2"/>
<dbReference type="Pfam" id="PF00356">
    <property type="entry name" value="LacI"/>
    <property type="match status" value="1"/>
</dbReference>